<comment type="caution">
    <text evidence="2">The sequence shown here is derived from an EMBL/GenBank/DDBJ whole genome shotgun (WGS) entry which is preliminary data.</text>
</comment>
<keyword evidence="3" id="KW-1185">Reference proteome</keyword>
<evidence type="ECO:0000313" key="2">
    <source>
        <dbReference type="EMBL" id="KAF1303017.1"/>
    </source>
</evidence>
<keyword evidence="1" id="KW-0812">Transmembrane</keyword>
<reference evidence="2 3" key="1">
    <citation type="submission" date="2016-06" db="EMBL/GenBank/DDBJ databases">
        <title>Four novel species of enterococci isolated from chicken manure.</title>
        <authorList>
            <person name="Van Tyne D."/>
        </authorList>
    </citation>
    <scope>NUCLEOTIDE SEQUENCE [LARGE SCALE GENOMIC DNA]</scope>
    <source>
        <strain evidence="2 3">CU12B</strain>
    </source>
</reference>
<dbReference type="EMBL" id="MAEL01000044">
    <property type="protein sequence ID" value="KAF1303017.1"/>
    <property type="molecule type" value="Genomic_DNA"/>
</dbReference>
<proteinExistence type="predicted"/>
<dbReference type="Proteomes" id="UP000782705">
    <property type="component" value="Unassembled WGS sequence"/>
</dbReference>
<gene>
    <name evidence="2" type="ORF">BAU17_07760</name>
</gene>
<accession>A0ABQ6YY79</accession>
<evidence type="ECO:0000256" key="1">
    <source>
        <dbReference type="SAM" id="Phobius"/>
    </source>
</evidence>
<sequence>MDILENILTISGTMGLIYGVLSWLYYHKIKFYLFINKLLSSRREIQFDLMTSFKKSELIDFKKIESSFKDIGYNYTKIQNLKNSKIYNLGSFLLEVKQTDLIDEDDRNVVIGVINAAVTYKTAIKVIADYEKIVDLIFEKENINSKKTRSSLTLKYGDNNPFMGRNLANMDNKSIKNFICQVNFNKIIGNDDPTTEDTDIFIFKESINYTTNNLSNLVNVARICFNTYK</sequence>
<feature type="transmembrane region" description="Helical" evidence="1">
    <location>
        <begin position="6"/>
        <end position="26"/>
    </location>
</feature>
<organism evidence="2 3">
    <name type="scientific">Candidatus Enterococcus willemsii</name>
    <dbReference type="NCBI Taxonomy" id="1857215"/>
    <lineage>
        <taxon>Bacteria</taxon>
        <taxon>Bacillati</taxon>
        <taxon>Bacillota</taxon>
        <taxon>Bacilli</taxon>
        <taxon>Lactobacillales</taxon>
        <taxon>Enterococcaceae</taxon>
        <taxon>Enterococcus</taxon>
    </lineage>
</organism>
<keyword evidence="1" id="KW-0472">Membrane</keyword>
<keyword evidence="1" id="KW-1133">Transmembrane helix</keyword>
<name>A0ABQ6YY79_9ENTE</name>
<evidence type="ECO:0000313" key="3">
    <source>
        <dbReference type="Proteomes" id="UP000782705"/>
    </source>
</evidence>
<protein>
    <submittedName>
        <fullName evidence="2">Uncharacterized protein</fullName>
    </submittedName>
</protein>